<dbReference type="InterPro" id="IPR035979">
    <property type="entry name" value="RBD_domain_sf"/>
</dbReference>
<gene>
    <name evidence="4" type="ORF">ARMOST_00836</name>
</gene>
<dbReference type="GO" id="GO:0003723">
    <property type="term" value="F:RNA binding"/>
    <property type="evidence" value="ECO:0007669"/>
    <property type="project" value="UniProtKB-KW"/>
</dbReference>
<dbReference type="OMA" id="LPNIWFP"/>
<evidence type="ECO:0000256" key="2">
    <source>
        <dbReference type="SAM" id="MobiDB-lite"/>
    </source>
</evidence>
<accession>A0A284QM92</accession>
<reference evidence="5" key="1">
    <citation type="journal article" date="2017" name="Nat. Ecol. Evol.">
        <title>Genome expansion and lineage-specific genetic innovations in the forest pathogenic fungi Armillaria.</title>
        <authorList>
            <person name="Sipos G."/>
            <person name="Prasanna A.N."/>
            <person name="Walter M.C."/>
            <person name="O'Connor E."/>
            <person name="Balint B."/>
            <person name="Krizsan K."/>
            <person name="Kiss B."/>
            <person name="Hess J."/>
            <person name="Varga T."/>
            <person name="Slot J."/>
            <person name="Riley R."/>
            <person name="Boka B."/>
            <person name="Rigling D."/>
            <person name="Barry K."/>
            <person name="Lee J."/>
            <person name="Mihaltcheva S."/>
            <person name="LaButti K."/>
            <person name="Lipzen A."/>
            <person name="Waldron R."/>
            <person name="Moloney N.M."/>
            <person name="Sperisen C."/>
            <person name="Kredics L."/>
            <person name="Vagvoelgyi C."/>
            <person name="Patrignani A."/>
            <person name="Fitzpatrick D."/>
            <person name="Nagy I."/>
            <person name="Doyle S."/>
            <person name="Anderson J.B."/>
            <person name="Grigoriev I.V."/>
            <person name="Gueldener U."/>
            <person name="Muensterkoetter M."/>
            <person name="Nagy L.G."/>
        </authorList>
    </citation>
    <scope>NUCLEOTIDE SEQUENCE [LARGE SCALE GENOMIC DNA]</scope>
    <source>
        <strain evidence="5">C18/9</strain>
    </source>
</reference>
<evidence type="ECO:0000313" key="4">
    <source>
        <dbReference type="EMBL" id="SJK97583.1"/>
    </source>
</evidence>
<name>A0A284QM92_ARMOS</name>
<dbReference type="InterPro" id="IPR007201">
    <property type="entry name" value="Mei2-like_Rrm_C"/>
</dbReference>
<feature type="region of interest" description="Disordered" evidence="2">
    <location>
        <begin position="327"/>
        <end position="422"/>
    </location>
</feature>
<dbReference type="AlphaFoldDB" id="A0A284QM92"/>
<feature type="domain" description="Mei2-like C-terminal RNA recognition motif" evidence="3">
    <location>
        <begin position="557"/>
        <end position="630"/>
    </location>
</feature>
<evidence type="ECO:0000256" key="1">
    <source>
        <dbReference type="ARBA" id="ARBA00022884"/>
    </source>
</evidence>
<evidence type="ECO:0000259" key="3">
    <source>
        <dbReference type="Pfam" id="PF04059"/>
    </source>
</evidence>
<keyword evidence="1" id="KW-0694">RNA-binding</keyword>
<feature type="region of interest" description="Disordered" evidence="2">
    <location>
        <begin position="707"/>
        <end position="749"/>
    </location>
</feature>
<dbReference type="OrthoDB" id="417481at2759"/>
<feature type="region of interest" description="Disordered" evidence="2">
    <location>
        <begin position="135"/>
        <end position="156"/>
    </location>
</feature>
<feature type="region of interest" description="Disordered" evidence="2">
    <location>
        <begin position="1"/>
        <end position="23"/>
    </location>
</feature>
<dbReference type="SUPFAM" id="SSF54928">
    <property type="entry name" value="RNA-binding domain, RBD"/>
    <property type="match status" value="2"/>
</dbReference>
<feature type="region of interest" description="Disordered" evidence="2">
    <location>
        <begin position="52"/>
        <end position="84"/>
    </location>
</feature>
<feature type="region of interest" description="Disordered" evidence="2">
    <location>
        <begin position="505"/>
        <end position="540"/>
    </location>
</feature>
<evidence type="ECO:0000313" key="5">
    <source>
        <dbReference type="Proteomes" id="UP000219338"/>
    </source>
</evidence>
<feature type="compositionally biased region" description="Polar residues" evidence="2">
    <location>
        <begin position="333"/>
        <end position="350"/>
    </location>
</feature>
<dbReference type="EMBL" id="FUEG01000001">
    <property type="protein sequence ID" value="SJK97583.1"/>
    <property type="molecule type" value="Genomic_DNA"/>
</dbReference>
<sequence>MASRKREHPPRLQHSPSLPNIWFPPHSGPLPAKLNAIPRDNLHLPATPPALATSFSLPRPDHTRPHVHSKLLTPPLTPSSSIRTADDLDDATTLNQRANPDATRFLLISNISRTVKTDTLSQLFSSYLSAETLGRLPGSSSENRGPPANERQSSTFKNVSITDSPIKGVFVRYVQSKGIVVLAFFDVRYAQAAHTLLATRTTDLLDVCADDSWFRCRYLTPNQTVQLTGDSKFLKAASAAFYISVQGLDEQDDSSRKRPVDVDTLLQLLESFGTIRSVNLVDSLNDDLCFKNYHIEYCDFRDADAAYAALDGQMLFGMKLQVFGREESRSEATESNSVPFPSGGEDSTGTLLHFGRRSQTRERFAFPPPPINTQAKPDDEDDDRTLVWSSSSPTFFYTSPPSDDLSEHSATKDTGPSLPDSEPGPFYAAHPEFYYDGPPVPYPAPYPYPPTSPYPTSPVLGFGYDDPHRLAAAMNGLSWGPPPPAAFGPRPPEFWRPGPSFFVPEGPAYPTTDVTPDPPSRNRSLHKSNPASAAKDEQQGVRNQLDLALIENGGDTRTTVMIKNIPNKMSDRDLMSFIDKVCPRRIDFMYLRMDFKNGCNVGYAFVNFIQVEDLLLFARKRLGQKWHALRFSDLVLSADFSSNRNMFSSEKVLQMSYANYQGKEALVEKFKNSCIMDEQEAWQPKIFYSAGPDQGLPEPFPAPTHMKRKERSLHNRGTLFATADSSGRGSMKQDHRPKVPLAKRLGAHR</sequence>
<dbReference type="Proteomes" id="UP000219338">
    <property type="component" value="Unassembled WGS sequence"/>
</dbReference>
<proteinExistence type="predicted"/>
<dbReference type="InterPro" id="IPR012677">
    <property type="entry name" value="Nucleotide-bd_a/b_plait_sf"/>
</dbReference>
<organism evidence="4 5">
    <name type="scientific">Armillaria ostoyae</name>
    <name type="common">Armillaria root rot fungus</name>
    <dbReference type="NCBI Taxonomy" id="47428"/>
    <lineage>
        <taxon>Eukaryota</taxon>
        <taxon>Fungi</taxon>
        <taxon>Dikarya</taxon>
        <taxon>Basidiomycota</taxon>
        <taxon>Agaricomycotina</taxon>
        <taxon>Agaricomycetes</taxon>
        <taxon>Agaricomycetidae</taxon>
        <taxon>Agaricales</taxon>
        <taxon>Marasmiineae</taxon>
        <taxon>Physalacriaceae</taxon>
        <taxon>Armillaria</taxon>
    </lineage>
</organism>
<keyword evidence="5" id="KW-1185">Reference proteome</keyword>
<dbReference type="Pfam" id="PF04059">
    <property type="entry name" value="RRM_2"/>
    <property type="match status" value="1"/>
</dbReference>
<feature type="compositionally biased region" description="Low complexity" evidence="2">
    <location>
        <begin position="389"/>
        <end position="402"/>
    </location>
</feature>
<dbReference type="STRING" id="47428.A0A284QM92"/>
<dbReference type="PANTHER" id="PTHR23189">
    <property type="entry name" value="RNA RECOGNITION MOTIF-CONTAINING"/>
    <property type="match status" value="1"/>
</dbReference>
<dbReference type="Gene3D" id="3.30.70.330">
    <property type="match status" value="2"/>
</dbReference>
<protein>
    <recommendedName>
        <fullName evidence="3">Mei2-like C-terminal RNA recognition motif domain-containing protein</fullName>
    </recommendedName>
</protein>